<comment type="caution">
    <text evidence="3">The sequence shown here is derived from an EMBL/GenBank/DDBJ whole genome shotgun (WGS) entry which is preliminary data.</text>
</comment>
<evidence type="ECO:0000256" key="1">
    <source>
        <dbReference type="SAM" id="MobiDB-lite"/>
    </source>
</evidence>
<dbReference type="Proteomes" id="UP000674234">
    <property type="component" value="Unassembled WGS sequence"/>
</dbReference>
<organism evidence="3 4">
    <name type="scientific">Microbispora oryzae</name>
    <dbReference type="NCBI Taxonomy" id="2806554"/>
    <lineage>
        <taxon>Bacteria</taxon>
        <taxon>Bacillati</taxon>
        <taxon>Actinomycetota</taxon>
        <taxon>Actinomycetes</taxon>
        <taxon>Streptosporangiales</taxon>
        <taxon>Streptosporangiaceae</taxon>
        <taxon>Microbispora</taxon>
    </lineage>
</organism>
<evidence type="ECO:0000313" key="3">
    <source>
        <dbReference type="EMBL" id="MBP2706862.1"/>
    </source>
</evidence>
<feature type="region of interest" description="Disordered" evidence="1">
    <location>
        <begin position="16"/>
        <end position="77"/>
    </location>
</feature>
<proteinExistence type="predicted"/>
<evidence type="ECO:0000313" key="4">
    <source>
        <dbReference type="Proteomes" id="UP000674234"/>
    </source>
</evidence>
<dbReference type="AlphaFoldDB" id="A0A940WN20"/>
<accession>A0A940WN20</accession>
<gene>
    <name evidence="3" type="ORF">JOL79_23935</name>
</gene>
<dbReference type="EMBL" id="JAFCNB010000015">
    <property type="protein sequence ID" value="MBP2706862.1"/>
    <property type="molecule type" value="Genomic_DNA"/>
</dbReference>
<evidence type="ECO:0000256" key="2">
    <source>
        <dbReference type="SAM" id="SignalP"/>
    </source>
</evidence>
<feature type="chain" id="PRO_5037314551" evidence="2">
    <location>
        <begin position="20"/>
        <end position="249"/>
    </location>
</feature>
<feature type="signal peptide" evidence="2">
    <location>
        <begin position="1"/>
        <end position="19"/>
    </location>
</feature>
<keyword evidence="4" id="KW-1185">Reference proteome</keyword>
<sequence length="249" mass="25320">MPICSAVLTAALLSGPAAAAPSEPPPAVPKAAAKKIDSTPAGAADRPLATLPLKPALPPRPHEAVQPEIAPAPEKPATRPVIKPIAEHVAKPVTMPITKPAAMPVIKPITKPITKPAAMPVTKPVTKPALDLPQVSGAAQAGNVPQVAAPVMPAQAVGGQNAAVAQKAPGGTPAKTRTTGDALASMFDPRTHDLLIDPALSGTTSGVPLKPFVLHSGDGVQVAKVYPVFTKTRHRAVAHHVKRPAKPGR</sequence>
<reference evidence="3" key="1">
    <citation type="submission" date="2021-02" db="EMBL/GenBank/DDBJ databases">
        <title>Draft genome sequence of Microbispora sp. RL4-1S isolated from rice leaves in Thailand.</title>
        <authorList>
            <person name="Muangham S."/>
            <person name="Duangmal K."/>
        </authorList>
    </citation>
    <scope>NUCLEOTIDE SEQUENCE</scope>
    <source>
        <strain evidence="3">RL4-1S</strain>
    </source>
</reference>
<dbReference type="RefSeq" id="WP_210158148.1">
    <property type="nucleotide sequence ID" value="NZ_JAFCNB010000015.1"/>
</dbReference>
<keyword evidence="2" id="KW-0732">Signal</keyword>
<name>A0A940WN20_9ACTN</name>
<protein>
    <submittedName>
        <fullName evidence="3">Uncharacterized protein</fullName>
    </submittedName>
</protein>